<dbReference type="AlphaFoldDB" id="A0A2C6DUA5"/>
<gene>
    <name evidence="1" type="ORF">CRN84_24725</name>
    <name evidence="2" type="ORF">NCTC12282_00098</name>
</gene>
<proteinExistence type="predicted"/>
<dbReference type="Proteomes" id="UP000224974">
    <property type="component" value="Unassembled WGS sequence"/>
</dbReference>
<evidence type="ECO:0000313" key="3">
    <source>
        <dbReference type="Proteomes" id="UP000224974"/>
    </source>
</evidence>
<evidence type="ECO:0000313" key="2">
    <source>
        <dbReference type="EMBL" id="VFS45226.1"/>
    </source>
</evidence>
<organism evidence="1 3">
    <name type="scientific">Budvicia aquatica</name>
    <dbReference type="NCBI Taxonomy" id="82979"/>
    <lineage>
        <taxon>Bacteria</taxon>
        <taxon>Pseudomonadati</taxon>
        <taxon>Pseudomonadota</taxon>
        <taxon>Gammaproteobacteria</taxon>
        <taxon>Enterobacterales</taxon>
        <taxon>Budviciaceae</taxon>
        <taxon>Budvicia</taxon>
    </lineage>
</organism>
<protein>
    <submittedName>
        <fullName evidence="1">Uncharacterized protein</fullName>
    </submittedName>
</protein>
<name>A0A2C6DUA5_9GAMM</name>
<reference evidence="2 4" key="3">
    <citation type="submission" date="2019-03" db="EMBL/GenBank/DDBJ databases">
        <authorList>
            <consortium name="Pathogen Informatics"/>
        </authorList>
    </citation>
    <scope>NUCLEOTIDE SEQUENCE [LARGE SCALE GENOMIC DNA]</scope>
    <source>
        <strain evidence="2 4">NCTC12282</strain>
    </source>
</reference>
<dbReference type="EMBL" id="CAADJA010000002">
    <property type="protein sequence ID" value="VFS45226.1"/>
    <property type="molecule type" value="Genomic_DNA"/>
</dbReference>
<sequence length="170" mass="20165">MSKFTCLCGSIISDSSDFESYKARYIADQDYYDFLDEYQQTITERQFHVFSRYTREIFQCSTCHNLIVFSKGERFDFNPLTLGADNLLLSRSGKNWKGMMSATFRQQSGEIYWQTNQEQGFRQHLSLSELKELYYRKFEELKTLNILRHAHLTINGVTEHQFDINTSKQE</sequence>
<accession>A0A2C6DUA5</accession>
<dbReference type="RefSeq" id="WP_029094919.1">
    <property type="nucleotide sequence ID" value="NZ_CAADJA010000002.1"/>
</dbReference>
<dbReference type="STRING" id="1111728.GCA_000427805_02200"/>
<dbReference type="OrthoDB" id="1821427at2"/>
<dbReference type="Proteomes" id="UP000373449">
    <property type="component" value="Unassembled WGS sequence"/>
</dbReference>
<dbReference type="EMBL" id="PDDX01000001">
    <property type="protein sequence ID" value="PHI32293.1"/>
    <property type="molecule type" value="Genomic_DNA"/>
</dbReference>
<keyword evidence="3" id="KW-1185">Reference proteome</keyword>
<evidence type="ECO:0000313" key="4">
    <source>
        <dbReference type="Proteomes" id="UP000373449"/>
    </source>
</evidence>
<reference evidence="1" key="1">
    <citation type="submission" date="2017-09" db="EMBL/GenBank/DDBJ databases">
        <title>FDA dAtabase for Regulatory Grade micrObial Sequences (FDA-ARGOS): Supporting development and validation of Infectious Disease Dx tests.</title>
        <authorList>
            <person name="Minogue T."/>
            <person name="Wolcott M."/>
            <person name="Wasieloski L."/>
            <person name="Aguilar W."/>
            <person name="Moore D."/>
            <person name="Tallon L.J."/>
            <person name="Sadzewicz L."/>
            <person name="Ott S."/>
            <person name="Zhao X."/>
            <person name="Nagaraj S."/>
            <person name="Vavikolanu K."/>
            <person name="Aluvathingal J."/>
            <person name="Nadendla S."/>
            <person name="Sichtig H."/>
        </authorList>
    </citation>
    <scope>NUCLEOTIDE SEQUENCE</scope>
    <source>
        <strain evidence="1">FDAARGOS_387</strain>
    </source>
</reference>
<evidence type="ECO:0000313" key="1">
    <source>
        <dbReference type="EMBL" id="PHI32293.1"/>
    </source>
</evidence>
<reference evidence="3" key="2">
    <citation type="submission" date="2017-09" db="EMBL/GenBank/DDBJ databases">
        <title>FDA dAtabase for Regulatory Grade micrObial Sequences (FDA-ARGOS): Supporting development and validation of Infectious Disease Dx tests.</title>
        <authorList>
            <person name="Minogue T."/>
            <person name="Wolcott M."/>
            <person name="Wasieloski L."/>
            <person name="Aguilar W."/>
            <person name="Moore D."/>
            <person name="Tallon L."/>
            <person name="Sadzewicz L."/>
            <person name="Ott S."/>
            <person name="Zhao X."/>
            <person name="Nagaraj S."/>
            <person name="Vavikolanu K."/>
            <person name="Aluvathingal J."/>
            <person name="Nadendla S."/>
            <person name="Sichtig H."/>
        </authorList>
    </citation>
    <scope>NUCLEOTIDE SEQUENCE [LARGE SCALE GENOMIC DNA]</scope>
    <source>
        <strain evidence="3">FDAARGOS_387</strain>
    </source>
</reference>